<sequence length="540" mass="52554">MGGSRFIPILIAGLVGLIVGWWAAPDFDEASETMAGQIEELKAPIGQIQTNVDALSTRLSEPAADTGDGAATEAVNALGSRFDQLTNELQSRTDAITQAVQEQAGQAAGGAAAKLDEIATQLKSLEERIASGTPQPSTSEVAATTATPGGDPAALAEQIGASGAILLPGQAAIFGGYTVRLTAISAETGSATLVVSDGESQEVAAGEAINVRETCEVSVAGIAADAAYLAAQGCEQAAASAPQAAIAPEAPVDGQQAAQATTETAPTAGEQAASAGSEQPAPETDAQAAAPAEQQQATEASATPAAQPEGQQPAEPAGNPQSGGGNSASVPTGGTAVFGDTRVFVSAIGETDASLFVAGKGRQTVETGAALDAGNGCMVTVAGIENGQVQLTAEGCASGDSSEGQAAAASDGAQPSAAADAETAAPTAEEQPTDAADNGAEAAPAADTGEATTPAADEPAAPTGGDTAGSASGLTTGQTATFGEKKIFVSAITDTGATLQVIGGARQQVETGGAIDLGDGCTVTLDKVEDRSAFLSGTGC</sequence>
<evidence type="ECO:0000313" key="3">
    <source>
        <dbReference type="EMBL" id="KKN57025.1"/>
    </source>
</evidence>
<keyword evidence="2" id="KW-0472">Membrane</keyword>
<feature type="compositionally biased region" description="Low complexity" evidence="1">
    <location>
        <begin position="250"/>
        <end position="309"/>
    </location>
</feature>
<organism evidence="3">
    <name type="scientific">marine sediment metagenome</name>
    <dbReference type="NCBI Taxonomy" id="412755"/>
    <lineage>
        <taxon>unclassified sequences</taxon>
        <taxon>metagenomes</taxon>
        <taxon>ecological metagenomes</taxon>
    </lineage>
</organism>
<comment type="caution">
    <text evidence="3">The sequence shown here is derived from an EMBL/GenBank/DDBJ whole genome shotgun (WGS) entry which is preliminary data.</text>
</comment>
<evidence type="ECO:0000256" key="1">
    <source>
        <dbReference type="SAM" id="MobiDB-lite"/>
    </source>
</evidence>
<gene>
    <name evidence="3" type="ORF">LCGC14_0566470</name>
</gene>
<evidence type="ECO:0000256" key="2">
    <source>
        <dbReference type="SAM" id="Phobius"/>
    </source>
</evidence>
<dbReference type="AlphaFoldDB" id="A0A0F9RKD2"/>
<dbReference type="Gene3D" id="1.20.120.20">
    <property type="entry name" value="Apolipoprotein"/>
    <property type="match status" value="1"/>
</dbReference>
<feature type="compositionally biased region" description="Low complexity" evidence="1">
    <location>
        <begin position="397"/>
        <end position="465"/>
    </location>
</feature>
<proteinExistence type="predicted"/>
<reference evidence="3" key="1">
    <citation type="journal article" date="2015" name="Nature">
        <title>Complex archaea that bridge the gap between prokaryotes and eukaryotes.</title>
        <authorList>
            <person name="Spang A."/>
            <person name="Saw J.H."/>
            <person name="Jorgensen S.L."/>
            <person name="Zaremba-Niedzwiedzka K."/>
            <person name="Martijn J."/>
            <person name="Lind A.E."/>
            <person name="van Eijk R."/>
            <person name="Schleper C."/>
            <person name="Guy L."/>
            <person name="Ettema T.J."/>
        </authorList>
    </citation>
    <scope>NUCLEOTIDE SEQUENCE</scope>
</reference>
<protein>
    <submittedName>
        <fullName evidence="3">Uncharacterized protein</fullName>
    </submittedName>
</protein>
<feature type="region of interest" description="Disordered" evidence="1">
    <location>
        <begin position="395"/>
        <end position="477"/>
    </location>
</feature>
<feature type="transmembrane region" description="Helical" evidence="2">
    <location>
        <begin position="7"/>
        <end position="24"/>
    </location>
</feature>
<dbReference type="EMBL" id="LAZR01000823">
    <property type="protein sequence ID" value="KKN57025.1"/>
    <property type="molecule type" value="Genomic_DNA"/>
</dbReference>
<keyword evidence="2" id="KW-0812">Transmembrane</keyword>
<accession>A0A0F9RKD2</accession>
<name>A0A0F9RKD2_9ZZZZ</name>
<keyword evidence="2" id="KW-1133">Transmembrane helix</keyword>
<feature type="region of interest" description="Disordered" evidence="1">
    <location>
        <begin position="250"/>
        <end position="334"/>
    </location>
</feature>